<evidence type="ECO:0000313" key="2">
    <source>
        <dbReference type="Proteomes" id="UP001499843"/>
    </source>
</evidence>
<gene>
    <name evidence="1" type="ORF">GCM10009850_092930</name>
</gene>
<keyword evidence="2" id="KW-1185">Reference proteome</keyword>
<dbReference type="Proteomes" id="UP001499843">
    <property type="component" value="Unassembled WGS sequence"/>
</dbReference>
<organism evidence="1 2">
    <name type="scientific">Nonomuraea monospora</name>
    <dbReference type="NCBI Taxonomy" id="568818"/>
    <lineage>
        <taxon>Bacteria</taxon>
        <taxon>Bacillati</taxon>
        <taxon>Actinomycetota</taxon>
        <taxon>Actinomycetes</taxon>
        <taxon>Streptosporangiales</taxon>
        <taxon>Streptosporangiaceae</taxon>
        <taxon>Nonomuraea</taxon>
    </lineage>
</organism>
<sequence>MAMTFDAPQEKVRAAQEACRQYAPSGRQQIRDPQMAENLRKLALRLRATASRPTPILRAA</sequence>
<reference evidence="1 2" key="1">
    <citation type="journal article" date="2019" name="Int. J. Syst. Evol. Microbiol.">
        <title>The Global Catalogue of Microorganisms (GCM) 10K type strain sequencing project: providing services to taxonomists for standard genome sequencing and annotation.</title>
        <authorList>
            <consortium name="The Broad Institute Genomics Platform"/>
            <consortium name="The Broad Institute Genome Sequencing Center for Infectious Disease"/>
            <person name="Wu L."/>
            <person name="Ma J."/>
        </authorList>
    </citation>
    <scope>NUCLEOTIDE SEQUENCE [LARGE SCALE GENOMIC DNA]</scope>
    <source>
        <strain evidence="1 2">JCM 16114</strain>
    </source>
</reference>
<dbReference type="EMBL" id="BAAAQX010000036">
    <property type="protein sequence ID" value="GAA2213830.1"/>
    <property type="molecule type" value="Genomic_DNA"/>
</dbReference>
<proteinExistence type="predicted"/>
<comment type="caution">
    <text evidence="1">The sequence shown here is derived from an EMBL/GenBank/DDBJ whole genome shotgun (WGS) entry which is preliminary data.</text>
</comment>
<evidence type="ECO:0000313" key="1">
    <source>
        <dbReference type="EMBL" id="GAA2213830.1"/>
    </source>
</evidence>
<dbReference type="RefSeq" id="WP_344490189.1">
    <property type="nucleotide sequence ID" value="NZ_BAAAQX010000036.1"/>
</dbReference>
<name>A0ABN3CWG1_9ACTN</name>
<protein>
    <submittedName>
        <fullName evidence="1">Uncharacterized protein</fullName>
    </submittedName>
</protein>
<accession>A0ABN3CWG1</accession>